<feature type="region of interest" description="Disordered" evidence="1">
    <location>
        <begin position="84"/>
        <end position="139"/>
    </location>
</feature>
<feature type="transmembrane region" description="Helical" evidence="2">
    <location>
        <begin position="36"/>
        <end position="54"/>
    </location>
</feature>
<dbReference type="AlphaFoldDB" id="A0A8J4H493"/>
<accession>A0A8J4H493</accession>
<keyword evidence="2" id="KW-1133">Transmembrane helix</keyword>
<sequence length="139" mass="15170">MHGTIRWNFAFGGAGAVLTLLISMPHNVWFTAMTRSVYAFVIFFLLTFLIRWWLGFIAAAANAAAAADGEAHYSGVGRQIDLQTPEEAEFPPASRQSEGGSGQSEGEDPFQPLNPPKLVSKPEQTPAEMANAVRRMTEE</sequence>
<comment type="caution">
    <text evidence="3">The sequence shown here is derived from an EMBL/GenBank/DDBJ whole genome shotgun (WGS) entry which is preliminary data.</text>
</comment>
<dbReference type="RefSeq" id="WP_213411210.1">
    <property type="nucleotide sequence ID" value="NZ_BOVK01000016.1"/>
</dbReference>
<organism evidence="3 4">
    <name type="scientific">Xylanibacillus composti</name>
    <dbReference type="NCBI Taxonomy" id="1572762"/>
    <lineage>
        <taxon>Bacteria</taxon>
        <taxon>Bacillati</taxon>
        <taxon>Bacillota</taxon>
        <taxon>Bacilli</taxon>
        <taxon>Bacillales</taxon>
        <taxon>Paenibacillaceae</taxon>
        <taxon>Xylanibacillus</taxon>
    </lineage>
</organism>
<dbReference type="Proteomes" id="UP000677918">
    <property type="component" value="Unassembled WGS sequence"/>
</dbReference>
<reference evidence="3" key="1">
    <citation type="submission" date="2021-04" db="EMBL/GenBank/DDBJ databases">
        <title>Draft genome sequence of Xylanibacillus composti strain K13.</title>
        <authorList>
            <person name="Uke A."/>
            <person name="Chhe C."/>
            <person name="Baramee S."/>
            <person name="Kosugi A."/>
        </authorList>
    </citation>
    <scope>NUCLEOTIDE SEQUENCE</scope>
    <source>
        <strain evidence="3">K13</strain>
    </source>
</reference>
<proteinExistence type="predicted"/>
<keyword evidence="2" id="KW-0472">Membrane</keyword>
<evidence type="ECO:0000256" key="2">
    <source>
        <dbReference type="SAM" id="Phobius"/>
    </source>
</evidence>
<keyword evidence="4" id="KW-1185">Reference proteome</keyword>
<name>A0A8J4H493_9BACL</name>
<gene>
    <name evidence="3" type="ORF">XYCOK13_14430</name>
</gene>
<dbReference type="EMBL" id="BOVK01000016">
    <property type="protein sequence ID" value="GIQ68619.1"/>
    <property type="molecule type" value="Genomic_DNA"/>
</dbReference>
<evidence type="ECO:0000256" key="1">
    <source>
        <dbReference type="SAM" id="MobiDB-lite"/>
    </source>
</evidence>
<evidence type="ECO:0000313" key="4">
    <source>
        <dbReference type="Proteomes" id="UP000677918"/>
    </source>
</evidence>
<evidence type="ECO:0000313" key="3">
    <source>
        <dbReference type="EMBL" id="GIQ68619.1"/>
    </source>
</evidence>
<keyword evidence="2" id="KW-0812">Transmembrane</keyword>
<protein>
    <submittedName>
        <fullName evidence="3">Uncharacterized protein</fullName>
    </submittedName>
</protein>
<feature type="transmembrane region" description="Helical" evidence="2">
    <location>
        <begin position="7"/>
        <end position="24"/>
    </location>
</feature>